<keyword evidence="10" id="KW-1185">Reference proteome</keyword>
<keyword evidence="5 6" id="KW-0949">S-adenosyl-L-methionine</keyword>
<comment type="caution">
    <text evidence="9">The sequence shown here is derived from an EMBL/GenBank/DDBJ whole genome shotgun (WGS) entry which is preliminary data.</text>
</comment>
<evidence type="ECO:0000256" key="4">
    <source>
        <dbReference type="ARBA" id="ARBA00022679"/>
    </source>
</evidence>
<feature type="domain" description="RsmI HTH" evidence="8">
    <location>
        <begin position="235"/>
        <end position="274"/>
    </location>
</feature>
<dbReference type="InterPro" id="IPR008189">
    <property type="entry name" value="rRNA_ssu_MeTfrase_I"/>
</dbReference>
<name>A0A8J6QKU6_9GAMM</name>
<reference evidence="9" key="1">
    <citation type="submission" date="2020-09" db="EMBL/GenBank/DDBJ databases">
        <title>A novel bacterium of genus Neiella, isolated from South China Sea.</title>
        <authorList>
            <person name="Huang H."/>
            <person name="Mo K."/>
            <person name="Hu Y."/>
        </authorList>
    </citation>
    <scope>NUCLEOTIDE SEQUENCE</scope>
    <source>
        <strain evidence="9">HB171785</strain>
    </source>
</reference>
<dbReference type="InterPro" id="IPR018063">
    <property type="entry name" value="SAM_MeTrfase_RsmI_CS"/>
</dbReference>
<keyword evidence="4 6" id="KW-0808">Transferase</keyword>
<sequence>MSGTLYIVPTPIGNLGDISARALEVLAAVDVIAAEDTRHTRKLLNHFGIGTKAVSLHAHNENQRSAQMLSYLDNGQSLALVSDAGTPLISDPGYPLVTAVRQAGFEVIALPGPCAAITALSAAGLATDRFCFEGFLPAKKAGRIEALQTLAAESRTMVFYESPRRVLDTLAAIAEVFGESRQLVVAKELTKRFETFISGTSAEVIAWFQAEQERQQGEMVVMVAGATKEQDQGFEQALQLANKLQPLMPPKQAAGIAADTFGCKKNAIYKAMMAEEE</sequence>
<dbReference type="Proteomes" id="UP000638014">
    <property type="component" value="Unassembled WGS sequence"/>
</dbReference>
<evidence type="ECO:0000256" key="2">
    <source>
        <dbReference type="ARBA" id="ARBA00022552"/>
    </source>
</evidence>
<dbReference type="PIRSF" id="PIRSF005917">
    <property type="entry name" value="MTase_YraL"/>
    <property type="match status" value="1"/>
</dbReference>
<comment type="similarity">
    <text evidence="6">Belongs to the methyltransferase superfamily. RsmI family.</text>
</comment>
<dbReference type="InterPro" id="IPR014776">
    <property type="entry name" value="4pyrrole_Mease_sub2"/>
</dbReference>
<dbReference type="RefSeq" id="WP_191145011.1">
    <property type="nucleotide sequence ID" value="NZ_JACXAF010000013.1"/>
</dbReference>
<gene>
    <name evidence="6 9" type="primary">rsmI</name>
    <name evidence="9" type="ORF">IC617_10825</name>
</gene>
<evidence type="ECO:0000313" key="10">
    <source>
        <dbReference type="Proteomes" id="UP000638014"/>
    </source>
</evidence>
<dbReference type="PROSITE" id="PS01296">
    <property type="entry name" value="RSMI"/>
    <property type="match status" value="1"/>
</dbReference>
<evidence type="ECO:0000256" key="3">
    <source>
        <dbReference type="ARBA" id="ARBA00022603"/>
    </source>
</evidence>
<evidence type="ECO:0000256" key="1">
    <source>
        <dbReference type="ARBA" id="ARBA00022490"/>
    </source>
</evidence>
<evidence type="ECO:0000256" key="5">
    <source>
        <dbReference type="ARBA" id="ARBA00022691"/>
    </source>
</evidence>
<dbReference type="EMBL" id="JACXAF010000013">
    <property type="protein sequence ID" value="MBD1389922.1"/>
    <property type="molecule type" value="Genomic_DNA"/>
</dbReference>
<dbReference type="CDD" id="cd11648">
    <property type="entry name" value="RsmI"/>
    <property type="match status" value="1"/>
</dbReference>
<accession>A0A8J6QKU6</accession>
<dbReference type="InterPro" id="IPR014777">
    <property type="entry name" value="4pyrrole_Mease_sub1"/>
</dbReference>
<comment type="catalytic activity">
    <reaction evidence="6">
        <text>cytidine(1402) in 16S rRNA + S-adenosyl-L-methionine = 2'-O-methylcytidine(1402) in 16S rRNA + S-adenosyl-L-homocysteine + H(+)</text>
        <dbReference type="Rhea" id="RHEA:42924"/>
        <dbReference type="Rhea" id="RHEA-COMP:10285"/>
        <dbReference type="Rhea" id="RHEA-COMP:10286"/>
        <dbReference type="ChEBI" id="CHEBI:15378"/>
        <dbReference type="ChEBI" id="CHEBI:57856"/>
        <dbReference type="ChEBI" id="CHEBI:59789"/>
        <dbReference type="ChEBI" id="CHEBI:74495"/>
        <dbReference type="ChEBI" id="CHEBI:82748"/>
        <dbReference type="EC" id="2.1.1.198"/>
    </reaction>
</comment>
<dbReference type="Gene3D" id="3.30.950.10">
    <property type="entry name" value="Methyltransferase, Cobalt-precorrin-4 Transmethylase, Domain 2"/>
    <property type="match status" value="1"/>
</dbReference>
<dbReference type="InterPro" id="IPR053910">
    <property type="entry name" value="RsmI_HTH"/>
</dbReference>
<dbReference type="GO" id="GO:0070677">
    <property type="term" value="F:rRNA (cytosine-2'-O-)-methyltransferase activity"/>
    <property type="evidence" value="ECO:0007669"/>
    <property type="project" value="UniProtKB-UniRule"/>
</dbReference>
<protein>
    <recommendedName>
        <fullName evidence="6">Ribosomal RNA small subunit methyltransferase I</fullName>
        <ecNumber evidence="6">2.1.1.198</ecNumber>
    </recommendedName>
    <alternativeName>
        <fullName evidence="6">16S rRNA 2'-O-ribose C1402 methyltransferase</fullName>
    </alternativeName>
    <alternativeName>
        <fullName evidence="6">rRNA (cytidine-2'-O-)-methyltransferase RsmI</fullName>
    </alternativeName>
</protein>
<feature type="domain" description="Tetrapyrrole methylase" evidence="7">
    <location>
        <begin position="4"/>
        <end position="204"/>
    </location>
</feature>
<dbReference type="GO" id="GO:0005737">
    <property type="term" value="C:cytoplasm"/>
    <property type="evidence" value="ECO:0007669"/>
    <property type="project" value="UniProtKB-SubCell"/>
</dbReference>
<dbReference type="InterPro" id="IPR035996">
    <property type="entry name" value="4pyrrol_Methylase_sf"/>
</dbReference>
<evidence type="ECO:0000313" key="9">
    <source>
        <dbReference type="EMBL" id="MBD1389922.1"/>
    </source>
</evidence>
<dbReference type="PANTHER" id="PTHR46111">
    <property type="entry name" value="RIBOSOMAL RNA SMALL SUBUNIT METHYLTRANSFERASE I"/>
    <property type="match status" value="1"/>
</dbReference>
<dbReference type="FunFam" id="3.30.950.10:FF:000002">
    <property type="entry name" value="Ribosomal RNA small subunit methyltransferase I"/>
    <property type="match status" value="1"/>
</dbReference>
<comment type="subcellular location">
    <subcellularLocation>
        <location evidence="6">Cytoplasm</location>
    </subcellularLocation>
</comment>
<organism evidence="9 10">
    <name type="scientific">Neiella litorisoli</name>
    <dbReference type="NCBI Taxonomy" id="2771431"/>
    <lineage>
        <taxon>Bacteria</taxon>
        <taxon>Pseudomonadati</taxon>
        <taxon>Pseudomonadota</taxon>
        <taxon>Gammaproteobacteria</taxon>
        <taxon>Alteromonadales</taxon>
        <taxon>Echinimonadaceae</taxon>
        <taxon>Neiella</taxon>
    </lineage>
</organism>
<dbReference type="Pfam" id="PF00590">
    <property type="entry name" value="TP_methylase"/>
    <property type="match status" value="1"/>
</dbReference>
<dbReference type="EC" id="2.1.1.198" evidence="6"/>
<proteinExistence type="inferred from homology"/>
<dbReference type="InterPro" id="IPR000878">
    <property type="entry name" value="4pyrrol_Mease"/>
</dbReference>
<evidence type="ECO:0000256" key="6">
    <source>
        <dbReference type="HAMAP-Rule" id="MF_01877"/>
    </source>
</evidence>
<dbReference type="Gene3D" id="3.40.1010.10">
    <property type="entry name" value="Cobalt-precorrin-4 Transmethylase, Domain 1"/>
    <property type="match status" value="1"/>
</dbReference>
<dbReference type="HAMAP" id="MF_01877">
    <property type="entry name" value="16SrRNA_methyltr_I"/>
    <property type="match status" value="1"/>
</dbReference>
<dbReference type="SUPFAM" id="SSF53790">
    <property type="entry name" value="Tetrapyrrole methylase"/>
    <property type="match status" value="1"/>
</dbReference>
<dbReference type="NCBIfam" id="TIGR00096">
    <property type="entry name" value="16S rRNA (cytidine(1402)-2'-O)-methyltransferase"/>
    <property type="match status" value="1"/>
</dbReference>
<evidence type="ECO:0000259" key="7">
    <source>
        <dbReference type="Pfam" id="PF00590"/>
    </source>
</evidence>
<dbReference type="Pfam" id="PF23016">
    <property type="entry name" value="RsmI_C"/>
    <property type="match status" value="1"/>
</dbReference>
<keyword evidence="1 6" id="KW-0963">Cytoplasm</keyword>
<keyword evidence="3 6" id="KW-0489">Methyltransferase</keyword>
<dbReference type="FunFam" id="3.40.1010.10:FF:000002">
    <property type="entry name" value="Ribosomal RNA small subunit methyltransferase I"/>
    <property type="match status" value="1"/>
</dbReference>
<dbReference type="PANTHER" id="PTHR46111:SF1">
    <property type="entry name" value="RIBOSOMAL RNA SMALL SUBUNIT METHYLTRANSFERASE I"/>
    <property type="match status" value="1"/>
</dbReference>
<comment type="function">
    <text evidence="6">Catalyzes the 2'-O-methylation of the ribose of cytidine 1402 (C1402) in 16S rRNA.</text>
</comment>
<dbReference type="AlphaFoldDB" id="A0A8J6QKU6"/>
<evidence type="ECO:0000259" key="8">
    <source>
        <dbReference type="Pfam" id="PF23016"/>
    </source>
</evidence>
<keyword evidence="2 6" id="KW-0698">rRNA processing</keyword>